<dbReference type="InterPro" id="IPR035104">
    <property type="entry name" value="Ribosomal_protein_S1-like"/>
</dbReference>
<feature type="domain" description="S1 motif" evidence="7">
    <location>
        <begin position="555"/>
        <end position="624"/>
    </location>
</feature>
<dbReference type="InterPro" id="IPR002792">
    <property type="entry name" value="TRAM_dom"/>
</dbReference>
<dbReference type="EMBL" id="JAJEQM010000005">
    <property type="protein sequence ID" value="MCC2210150.1"/>
    <property type="molecule type" value="Genomic_DNA"/>
</dbReference>
<dbReference type="GO" id="GO:0051539">
    <property type="term" value="F:4 iron, 4 sulfur cluster binding"/>
    <property type="evidence" value="ECO:0007669"/>
    <property type="project" value="UniProtKB-UniRule"/>
</dbReference>
<evidence type="ECO:0000256" key="3">
    <source>
        <dbReference type="ARBA" id="ARBA00023004"/>
    </source>
</evidence>
<dbReference type="Gene3D" id="3.40.1010.20">
    <property type="entry name" value="4-hydroxy-3-methylbut-2-enyl diphosphate reductase, catalytic domain"/>
    <property type="match status" value="2"/>
</dbReference>
<feature type="binding site" evidence="5">
    <location>
        <position position="216"/>
    </location>
    <ligand>
        <name>(2E)-4-hydroxy-3-methylbut-2-enyl diphosphate</name>
        <dbReference type="ChEBI" id="CHEBI:128753"/>
    </ligand>
</feature>
<name>A0AAE3DYJ7_9FIRM</name>
<comment type="pathway">
    <text evidence="5">Isoprenoid biosynthesis; dimethylallyl diphosphate biosynthesis; dimethylallyl diphosphate from (2E)-4-hydroxy-3-methylbutenyl diphosphate: step 1/1.</text>
</comment>
<dbReference type="GO" id="GO:0051745">
    <property type="term" value="F:4-hydroxy-3-methylbut-2-enyl diphosphate reductase activity"/>
    <property type="evidence" value="ECO:0007669"/>
    <property type="project" value="UniProtKB-UniRule"/>
</dbReference>
<dbReference type="NCBIfam" id="NF000907">
    <property type="entry name" value="PRK00087.1"/>
    <property type="match status" value="1"/>
</dbReference>
<keyword evidence="3 5" id="KW-0408">Iron</keyword>
<evidence type="ECO:0000313" key="10">
    <source>
        <dbReference type="Proteomes" id="UP001198242"/>
    </source>
</evidence>
<dbReference type="GO" id="GO:0016114">
    <property type="term" value="P:terpenoid biosynthetic process"/>
    <property type="evidence" value="ECO:0007669"/>
    <property type="project" value="UniProtKB-UniRule"/>
</dbReference>
<keyword evidence="5 9" id="KW-0560">Oxidoreductase</keyword>
<feature type="binding site" evidence="5">
    <location>
        <position position="92"/>
    </location>
    <ligand>
        <name>[4Fe-4S] cluster</name>
        <dbReference type="ChEBI" id="CHEBI:49883"/>
    </ligand>
</feature>
<evidence type="ECO:0000256" key="2">
    <source>
        <dbReference type="ARBA" id="ARBA00022723"/>
    </source>
</evidence>
<dbReference type="Gene3D" id="3.40.50.11270">
    <property type="match status" value="1"/>
</dbReference>
<evidence type="ECO:0000259" key="7">
    <source>
        <dbReference type="PROSITE" id="PS50126"/>
    </source>
</evidence>
<feature type="binding site" evidence="5">
    <location>
        <position position="11"/>
    </location>
    <ligand>
        <name>[4Fe-4S] cluster</name>
        <dbReference type="ChEBI" id="CHEBI:49883"/>
    </ligand>
</feature>
<evidence type="ECO:0000256" key="5">
    <source>
        <dbReference type="HAMAP-Rule" id="MF_00191"/>
    </source>
</evidence>
<feature type="active site" description="Proton donor" evidence="5">
    <location>
        <position position="122"/>
    </location>
</feature>
<dbReference type="CDD" id="cd13944">
    <property type="entry name" value="lytB_ispH"/>
    <property type="match status" value="1"/>
</dbReference>
<keyword evidence="1 5" id="KW-0004">4Fe-4S</keyword>
<dbReference type="GO" id="GO:0019288">
    <property type="term" value="P:isopentenyl diphosphate biosynthetic process, methylerythritol 4-phosphate pathway"/>
    <property type="evidence" value="ECO:0007669"/>
    <property type="project" value="UniProtKB-UniRule"/>
</dbReference>
<feature type="binding site" evidence="5">
    <location>
        <position position="257"/>
    </location>
    <ligand>
        <name>dimethylallyl diphosphate</name>
        <dbReference type="ChEBI" id="CHEBI:57623"/>
    </ligand>
</feature>
<feature type="binding site" evidence="5">
    <location>
        <position position="217"/>
    </location>
    <ligand>
        <name>isopentenyl diphosphate</name>
        <dbReference type="ChEBI" id="CHEBI:128769"/>
    </ligand>
</feature>
<feature type="binding site" evidence="5">
    <location>
        <position position="72"/>
    </location>
    <ligand>
        <name>dimethylallyl diphosphate</name>
        <dbReference type="ChEBI" id="CHEBI:57623"/>
    </ligand>
</feature>
<comment type="function">
    <text evidence="5">Catalyzes the conversion of 1-hydroxy-2-methyl-2-(E)-butenyl 4-diphosphate (HMBPP) into a mixture of isopentenyl diphosphate (IPP) and dimethylallyl diphosphate (DMAPP). Acts in the terminal step of the DOXP/MEP pathway for isoprenoid precursor biosynthesis.</text>
</comment>
<feature type="binding site" evidence="5">
    <location>
        <position position="120"/>
    </location>
    <ligand>
        <name>isopentenyl diphosphate</name>
        <dbReference type="ChEBI" id="CHEBI:128769"/>
    </ligand>
</feature>
<feature type="binding site" evidence="5">
    <location>
        <position position="120"/>
    </location>
    <ligand>
        <name>dimethylallyl diphosphate</name>
        <dbReference type="ChEBI" id="CHEBI:57623"/>
    </ligand>
</feature>
<feature type="binding site" evidence="5">
    <location>
        <position position="217"/>
    </location>
    <ligand>
        <name>dimethylallyl diphosphate</name>
        <dbReference type="ChEBI" id="CHEBI:57623"/>
    </ligand>
</feature>
<dbReference type="GO" id="GO:0005840">
    <property type="term" value="C:ribosome"/>
    <property type="evidence" value="ECO:0007669"/>
    <property type="project" value="UniProtKB-KW"/>
</dbReference>
<dbReference type="Pfam" id="PF00575">
    <property type="entry name" value="S1"/>
    <property type="match status" value="4"/>
</dbReference>
<feature type="binding site" evidence="5">
    <location>
        <position position="72"/>
    </location>
    <ligand>
        <name>isopentenyl diphosphate</name>
        <dbReference type="ChEBI" id="CHEBI:128769"/>
    </ligand>
</feature>
<keyword evidence="5" id="KW-0414">Isoprene biosynthesis</keyword>
<dbReference type="EC" id="1.17.7.4" evidence="5"/>
<comment type="pathway">
    <text evidence="5">Isoprenoid biosynthesis; isopentenyl diphosphate biosynthesis via DXP pathway; isopentenyl diphosphate from 1-deoxy-D-xylulose 5-phosphate: step 6/6.</text>
</comment>
<dbReference type="PRINTS" id="PR00681">
    <property type="entry name" value="RIBOSOMALS1"/>
</dbReference>
<evidence type="ECO:0000259" key="8">
    <source>
        <dbReference type="PROSITE" id="PS50926"/>
    </source>
</evidence>
<dbReference type="GO" id="GO:0005737">
    <property type="term" value="C:cytoplasm"/>
    <property type="evidence" value="ECO:0007669"/>
    <property type="project" value="UniProtKB-ARBA"/>
</dbReference>
<feature type="binding site" evidence="5">
    <location>
        <position position="39"/>
    </location>
    <ligand>
        <name>isopentenyl diphosphate</name>
        <dbReference type="ChEBI" id="CHEBI:128769"/>
    </ligand>
</feature>
<comment type="cofactor">
    <cofactor evidence="5">
        <name>[4Fe-4S] cluster</name>
        <dbReference type="ChEBI" id="CHEBI:49883"/>
    </cofactor>
    <text evidence="5">Binds 1 [4Fe-4S] cluster per subunit.</text>
</comment>
<reference evidence="9 10" key="1">
    <citation type="submission" date="2021-10" db="EMBL/GenBank/DDBJ databases">
        <title>Anaerobic single-cell dispensing facilitates the cultivation of human gut bacteria.</title>
        <authorList>
            <person name="Afrizal A."/>
        </authorList>
    </citation>
    <scope>NUCLEOTIDE SEQUENCE [LARGE SCALE GENOMIC DNA]</scope>
    <source>
        <strain evidence="9 10">CLA-AA-H232</strain>
    </source>
</reference>
<dbReference type="NCBIfam" id="NF005208">
    <property type="entry name" value="PRK06676.1"/>
    <property type="match status" value="1"/>
</dbReference>
<sequence length="673" mass="74769">MINVAKTAGFCYGVKRAVDDVYKEIENGKKIATLGPLIHNRQVIEDLASKGVYAYDSIEDIPSDHTVVIRAHGVPKAVYDKMNGREYIDLTCPFVAKIHKIVSKHHKEGYQIIIVGDKNHPEVIGINGWCDNKAVIINDVKSEIDGNLASKDICIVAQTTINRDFFGEIVQNVKKTCKSTLVFDTICSATKDRQKEADELSRNSDMMIVIGGKESSNTRKLFEISKRNCKHTYHIETFEDLPQEKTYNKIGITAGASTPGSIIEEVVKAMSENLKNEENFAELFAQYESKTLNNGDIVEGTVVEVRNNEVIVDLGGFKYNGQLAADQLTDDPALKPSDVVKEGDTIKVYVVGVNDAEGKVVLSRKKLVAMESWNKIKEAYESGETLEGKIIKAVKGGVIALTDGSQVFIPARQASGRFVQDLQSLVGTTVNYKIIEIDERRRRVIGSVRVILEAARKEKEEKFWAEAEVGKKYQGTVKSLTSFGAFVDIGGVDGLVHISELSWNKIKHPSEVVKEGDVLDVYIKDLNRETKKISLGFKKIEDNPWTIAQSKINVGDVVKCKIVRMMPFGAFAEIMPNVDGLIHISQIADRRIGKPEDVLTIGEEVEAKVTDLNWDEKKISLSIRALIPTPEKEEEVKEEEAPVEDHNAETLVYSTDPEVEVEDAIEVEADDAE</sequence>
<comment type="catalytic activity">
    <reaction evidence="5">
        <text>isopentenyl diphosphate + 2 oxidized [2Fe-2S]-[ferredoxin] + H2O = (2E)-4-hydroxy-3-methylbut-2-enyl diphosphate + 2 reduced [2Fe-2S]-[ferredoxin] + 2 H(+)</text>
        <dbReference type="Rhea" id="RHEA:24488"/>
        <dbReference type="Rhea" id="RHEA-COMP:10000"/>
        <dbReference type="Rhea" id="RHEA-COMP:10001"/>
        <dbReference type="ChEBI" id="CHEBI:15377"/>
        <dbReference type="ChEBI" id="CHEBI:15378"/>
        <dbReference type="ChEBI" id="CHEBI:33737"/>
        <dbReference type="ChEBI" id="CHEBI:33738"/>
        <dbReference type="ChEBI" id="CHEBI:128753"/>
        <dbReference type="ChEBI" id="CHEBI:128769"/>
        <dbReference type="EC" id="1.17.7.4"/>
    </reaction>
</comment>
<keyword evidence="9" id="KW-0687">Ribonucleoprotein</keyword>
<feature type="binding site" evidence="5">
    <location>
        <position position="217"/>
    </location>
    <ligand>
        <name>(2E)-4-hydroxy-3-methylbut-2-enyl diphosphate</name>
        <dbReference type="ChEBI" id="CHEBI:128753"/>
    </ligand>
</feature>
<dbReference type="InterPro" id="IPR012340">
    <property type="entry name" value="NA-bd_OB-fold"/>
</dbReference>
<dbReference type="PANTHER" id="PTHR30426:SF0">
    <property type="entry name" value="4-HYDROXY-3-METHYLBUT-2-ENYL DIPHOSPHATE REDUCTASE"/>
    <property type="match status" value="1"/>
</dbReference>
<feature type="binding site" evidence="5">
    <location>
        <position position="159"/>
    </location>
    <ligand>
        <name>(2E)-4-hydroxy-3-methylbut-2-enyl diphosphate</name>
        <dbReference type="ChEBI" id="CHEBI:128753"/>
    </ligand>
</feature>
<dbReference type="GO" id="GO:0003729">
    <property type="term" value="F:mRNA binding"/>
    <property type="evidence" value="ECO:0007669"/>
    <property type="project" value="UniProtKB-ARBA"/>
</dbReference>
<evidence type="ECO:0000256" key="4">
    <source>
        <dbReference type="ARBA" id="ARBA00023014"/>
    </source>
</evidence>
<dbReference type="Pfam" id="PF02401">
    <property type="entry name" value="LYTB"/>
    <property type="match status" value="1"/>
</dbReference>
<dbReference type="SUPFAM" id="SSF50249">
    <property type="entry name" value="Nucleic acid-binding proteins"/>
    <property type="match status" value="4"/>
</dbReference>
<dbReference type="PROSITE" id="PS50926">
    <property type="entry name" value="TRAM"/>
    <property type="match status" value="1"/>
</dbReference>
<keyword evidence="4 5" id="KW-0411">Iron-sulfur</keyword>
<dbReference type="FunFam" id="2.40.50.140:FF:000051">
    <property type="entry name" value="RNA-binding transcriptional accessory protein"/>
    <property type="match status" value="1"/>
</dbReference>
<dbReference type="CDD" id="cd05687">
    <property type="entry name" value="S1_RPS1_repeat_ec1_hs1"/>
    <property type="match status" value="1"/>
</dbReference>
<dbReference type="GO" id="GO:0046872">
    <property type="term" value="F:metal ion binding"/>
    <property type="evidence" value="ECO:0007669"/>
    <property type="project" value="UniProtKB-KW"/>
</dbReference>
<comment type="catalytic activity">
    <reaction evidence="5">
        <text>dimethylallyl diphosphate + 2 oxidized [2Fe-2S]-[ferredoxin] + H2O = (2E)-4-hydroxy-3-methylbut-2-enyl diphosphate + 2 reduced [2Fe-2S]-[ferredoxin] + 2 H(+)</text>
        <dbReference type="Rhea" id="RHEA:24825"/>
        <dbReference type="Rhea" id="RHEA-COMP:10000"/>
        <dbReference type="Rhea" id="RHEA-COMP:10001"/>
        <dbReference type="ChEBI" id="CHEBI:15377"/>
        <dbReference type="ChEBI" id="CHEBI:15378"/>
        <dbReference type="ChEBI" id="CHEBI:33737"/>
        <dbReference type="ChEBI" id="CHEBI:33738"/>
        <dbReference type="ChEBI" id="CHEBI:57623"/>
        <dbReference type="ChEBI" id="CHEBI:128753"/>
        <dbReference type="EC" id="1.17.7.4"/>
    </reaction>
</comment>
<dbReference type="AlphaFoldDB" id="A0AAE3DYJ7"/>
<feature type="domain" description="S1 motif" evidence="7">
    <location>
        <begin position="470"/>
        <end position="538"/>
    </location>
</feature>
<gene>
    <name evidence="5" type="primary">ispH</name>
    <name evidence="9" type="ORF">LKE05_05015</name>
</gene>
<dbReference type="SMART" id="SM00316">
    <property type="entry name" value="S1"/>
    <property type="match status" value="4"/>
</dbReference>
<dbReference type="NCBIfam" id="TIGR00216">
    <property type="entry name" value="ispH_lytB"/>
    <property type="match status" value="1"/>
</dbReference>
<dbReference type="PROSITE" id="PS50126">
    <property type="entry name" value="S1"/>
    <property type="match status" value="4"/>
</dbReference>
<feature type="binding site" evidence="5">
    <location>
        <position position="215"/>
    </location>
    <ligand>
        <name>(2E)-4-hydroxy-3-methylbut-2-enyl diphosphate</name>
        <dbReference type="ChEBI" id="CHEBI:128753"/>
    </ligand>
</feature>
<feature type="binding site" evidence="5">
    <location>
        <position position="257"/>
    </location>
    <ligand>
        <name>isopentenyl diphosphate</name>
        <dbReference type="ChEBI" id="CHEBI:128769"/>
    </ligand>
</feature>
<dbReference type="CDD" id="cd05688">
    <property type="entry name" value="S1_RPS1_repeat_ec3"/>
    <property type="match status" value="1"/>
</dbReference>
<dbReference type="Gene3D" id="2.40.50.140">
    <property type="entry name" value="Nucleic acid-binding proteins"/>
    <property type="match status" value="4"/>
</dbReference>
<dbReference type="InterPro" id="IPR003451">
    <property type="entry name" value="LytB/IspH"/>
</dbReference>
<feature type="binding site" evidence="5">
    <location>
        <position position="39"/>
    </location>
    <ligand>
        <name>dimethylallyl diphosphate</name>
        <dbReference type="ChEBI" id="CHEBI:57623"/>
    </ligand>
</feature>
<dbReference type="RefSeq" id="WP_308456143.1">
    <property type="nucleotide sequence ID" value="NZ_JAJEQM010000005.1"/>
</dbReference>
<keyword evidence="9" id="KW-0689">Ribosomal protein</keyword>
<keyword evidence="10" id="KW-1185">Reference proteome</keyword>
<feature type="domain" description="S1 motif" evidence="7">
    <location>
        <begin position="295"/>
        <end position="365"/>
    </location>
</feature>
<accession>A0AAE3DYJ7</accession>
<feature type="binding site" evidence="5">
    <location>
        <position position="72"/>
    </location>
    <ligand>
        <name>(2E)-4-hydroxy-3-methylbut-2-enyl diphosphate</name>
        <dbReference type="ChEBI" id="CHEBI:128753"/>
    </ligand>
</feature>
<evidence type="ECO:0000256" key="6">
    <source>
        <dbReference type="SAM" id="MobiDB-lite"/>
    </source>
</evidence>
<comment type="similarity">
    <text evidence="5">Belongs to the IspH family.</text>
</comment>
<feature type="binding site" evidence="5">
    <location>
        <position position="215"/>
    </location>
    <ligand>
        <name>dimethylallyl diphosphate</name>
        <dbReference type="ChEBI" id="CHEBI:57623"/>
    </ligand>
</feature>
<dbReference type="Proteomes" id="UP001198242">
    <property type="component" value="Unassembled WGS sequence"/>
</dbReference>
<protein>
    <recommendedName>
        <fullName evidence="5">4-hydroxy-3-methylbut-2-enyl diphosphate reductase</fullName>
        <shortName evidence="5">HMBPP reductase</shortName>
        <ecNumber evidence="5">1.17.7.4</ecNumber>
    </recommendedName>
</protein>
<feature type="binding site" evidence="5">
    <location>
        <position position="257"/>
    </location>
    <ligand>
        <name>(2E)-4-hydroxy-3-methylbut-2-enyl diphosphate</name>
        <dbReference type="ChEBI" id="CHEBI:128753"/>
    </ligand>
</feature>
<feature type="domain" description="TRAM" evidence="8">
    <location>
        <begin position="512"/>
        <end position="576"/>
    </location>
</feature>
<keyword evidence="2 5" id="KW-0479">Metal-binding</keyword>
<feature type="binding site" evidence="5">
    <location>
        <position position="216"/>
    </location>
    <ligand>
        <name>isopentenyl diphosphate</name>
        <dbReference type="ChEBI" id="CHEBI:128769"/>
    </ligand>
</feature>
<proteinExistence type="inferred from homology"/>
<dbReference type="HAMAP" id="MF_00191">
    <property type="entry name" value="IspH"/>
    <property type="match status" value="1"/>
</dbReference>
<organism evidence="9 10">
    <name type="scientific">Hominilimicola fabiformis</name>
    <dbReference type="NCBI Taxonomy" id="2885356"/>
    <lineage>
        <taxon>Bacteria</taxon>
        <taxon>Bacillati</taxon>
        <taxon>Bacillota</taxon>
        <taxon>Clostridia</taxon>
        <taxon>Eubacteriales</taxon>
        <taxon>Oscillospiraceae</taxon>
        <taxon>Hominilimicola</taxon>
    </lineage>
</organism>
<comment type="caution">
    <text evidence="9">The sequence shown here is derived from an EMBL/GenBank/DDBJ whole genome shotgun (WGS) entry which is preliminary data.</text>
</comment>
<feature type="region of interest" description="Disordered" evidence="6">
    <location>
        <begin position="630"/>
        <end position="657"/>
    </location>
</feature>
<evidence type="ECO:0000256" key="1">
    <source>
        <dbReference type="ARBA" id="ARBA00022485"/>
    </source>
</evidence>
<feature type="binding site" evidence="5">
    <location>
        <position position="215"/>
    </location>
    <ligand>
        <name>isopentenyl diphosphate</name>
        <dbReference type="ChEBI" id="CHEBI:128769"/>
    </ligand>
</feature>
<feature type="binding site" evidence="5">
    <location>
        <position position="120"/>
    </location>
    <ligand>
        <name>(2E)-4-hydroxy-3-methylbut-2-enyl diphosphate</name>
        <dbReference type="ChEBI" id="CHEBI:128753"/>
    </ligand>
</feature>
<dbReference type="CDD" id="cd04465">
    <property type="entry name" value="S1_RPS1_repeat_ec2_hs2"/>
    <property type="match status" value="1"/>
</dbReference>
<dbReference type="InterPro" id="IPR003029">
    <property type="entry name" value="S1_domain"/>
</dbReference>
<feature type="binding site" evidence="5">
    <location>
        <position position="187"/>
    </location>
    <ligand>
        <name>[4Fe-4S] cluster</name>
        <dbReference type="ChEBI" id="CHEBI:49883"/>
    </ligand>
</feature>
<feature type="domain" description="S1 motif" evidence="7">
    <location>
        <begin position="383"/>
        <end position="449"/>
    </location>
</feature>
<dbReference type="GO" id="GO:0050992">
    <property type="term" value="P:dimethylallyl diphosphate biosynthetic process"/>
    <property type="evidence" value="ECO:0007669"/>
    <property type="project" value="UniProtKB-UniRule"/>
</dbReference>
<feature type="binding site" evidence="5">
    <location>
        <position position="39"/>
    </location>
    <ligand>
        <name>(2E)-4-hydroxy-3-methylbut-2-enyl diphosphate</name>
        <dbReference type="ChEBI" id="CHEBI:128753"/>
    </ligand>
</feature>
<evidence type="ECO:0000313" key="9">
    <source>
        <dbReference type="EMBL" id="MCC2210150.1"/>
    </source>
</evidence>
<dbReference type="PANTHER" id="PTHR30426">
    <property type="entry name" value="4-HYDROXY-3-METHYLBUT-2-ENYL DIPHOSPHATE REDUCTASE"/>
    <property type="match status" value="1"/>
</dbReference>
<feature type="binding site" evidence="5">
    <location>
        <position position="216"/>
    </location>
    <ligand>
        <name>dimethylallyl diphosphate</name>
        <dbReference type="ChEBI" id="CHEBI:57623"/>
    </ligand>
</feature>
<feature type="compositionally biased region" description="Basic and acidic residues" evidence="6">
    <location>
        <begin position="630"/>
        <end position="648"/>
    </location>
</feature>